<evidence type="ECO:0000259" key="1">
    <source>
        <dbReference type="Pfam" id="PF12680"/>
    </source>
</evidence>
<name>A0A544YWL5_9ACTN</name>
<evidence type="ECO:0000313" key="2">
    <source>
        <dbReference type="EMBL" id="TQS21144.1"/>
    </source>
</evidence>
<dbReference type="InterPro" id="IPR032710">
    <property type="entry name" value="NTF2-like_dom_sf"/>
</dbReference>
<dbReference type="SUPFAM" id="SSF54427">
    <property type="entry name" value="NTF2-like"/>
    <property type="match status" value="1"/>
</dbReference>
<dbReference type="AlphaFoldDB" id="A0A544YWL5"/>
<feature type="domain" description="SnoaL-like" evidence="1">
    <location>
        <begin position="9"/>
        <end position="120"/>
    </location>
</feature>
<dbReference type="Pfam" id="PF12680">
    <property type="entry name" value="SnoaL_2"/>
    <property type="match status" value="1"/>
</dbReference>
<proteinExistence type="predicted"/>
<accession>A0A544YWL5</accession>
<dbReference type="Gene3D" id="3.10.450.50">
    <property type="match status" value="1"/>
</dbReference>
<protein>
    <submittedName>
        <fullName evidence="2">Nuclear transport factor 2 family protein</fullName>
    </submittedName>
</protein>
<gene>
    <name evidence="2" type="ORF">FLX08_13650</name>
</gene>
<evidence type="ECO:0000313" key="3">
    <source>
        <dbReference type="Proteomes" id="UP000316541"/>
    </source>
</evidence>
<dbReference type="EMBL" id="VIRM01000013">
    <property type="protein sequence ID" value="TQS21144.1"/>
    <property type="molecule type" value="Genomic_DNA"/>
</dbReference>
<organism evidence="2 3">
    <name type="scientific">Microbispora hainanensis</name>
    <dbReference type="NCBI Taxonomy" id="568844"/>
    <lineage>
        <taxon>Bacteria</taxon>
        <taxon>Bacillati</taxon>
        <taxon>Actinomycetota</taxon>
        <taxon>Actinomycetes</taxon>
        <taxon>Streptosporangiales</taxon>
        <taxon>Streptosporangiaceae</taxon>
        <taxon>Microbispora</taxon>
    </lineage>
</organism>
<dbReference type="Proteomes" id="UP000316541">
    <property type="component" value="Unassembled WGS sequence"/>
</dbReference>
<dbReference type="InterPro" id="IPR037401">
    <property type="entry name" value="SnoaL-like"/>
</dbReference>
<reference evidence="2 3" key="1">
    <citation type="submission" date="2019-07" db="EMBL/GenBank/DDBJ databases">
        <title>Microbispora hainanensis DSM 45428.</title>
        <authorList>
            <person name="Thawai C."/>
        </authorList>
    </citation>
    <scope>NUCLEOTIDE SEQUENCE [LARGE SCALE GENOMIC DNA]</scope>
    <source>
        <strain evidence="2 3">DSM 45428</strain>
    </source>
</reference>
<dbReference type="RefSeq" id="WP_142619192.1">
    <property type="nucleotide sequence ID" value="NZ_VIRM01000013.1"/>
</dbReference>
<sequence length="140" mass="15467">MPYGRQLADRVLDAVNAHDLDRLAACYDRHAVLVTPLSVCEGRESIVGYWKGLFEGFADLAMTVWNRVECAEPGFNEWMMTGTQTGTFALPDVVAGASGRRITVRGCGVLHTKSGLVAAHRHYFDLLELYCQLGFSLDID</sequence>
<comment type="caution">
    <text evidence="2">The sequence shown here is derived from an EMBL/GenBank/DDBJ whole genome shotgun (WGS) entry which is preliminary data.</text>
</comment>